<comment type="caution">
    <text evidence="1">The sequence shown here is derived from an EMBL/GenBank/DDBJ whole genome shotgun (WGS) entry which is preliminary data.</text>
</comment>
<evidence type="ECO:0000313" key="2">
    <source>
        <dbReference type="Proteomes" id="UP001499863"/>
    </source>
</evidence>
<dbReference type="EMBL" id="BAAAKJ010000257">
    <property type="protein sequence ID" value="GAA1403306.1"/>
    <property type="molecule type" value="Genomic_DNA"/>
</dbReference>
<accession>A0ABN1YBN7</accession>
<dbReference type="InterPro" id="IPR043991">
    <property type="entry name" value="Gp3-like"/>
</dbReference>
<protein>
    <submittedName>
        <fullName evidence="1">Uncharacterized protein</fullName>
    </submittedName>
</protein>
<organism evidence="1 2">
    <name type="scientific">Kitasatospora putterlickiae</name>
    <dbReference type="NCBI Taxonomy" id="221725"/>
    <lineage>
        <taxon>Bacteria</taxon>
        <taxon>Bacillati</taxon>
        <taxon>Actinomycetota</taxon>
        <taxon>Actinomycetes</taxon>
        <taxon>Kitasatosporales</taxon>
        <taxon>Streptomycetaceae</taxon>
        <taxon>Kitasatospora</taxon>
    </lineage>
</organism>
<dbReference type="Proteomes" id="UP001499863">
    <property type="component" value="Unassembled WGS sequence"/>
</dbReference>
<dbReference type="RefSeq" id="WP_344339147.1">
    <property type="nucleotide sequence ID" value="NZ_BAAAKJ010000257.1"/>
</dbReference>
<dbReference type="Pfam" id="PF18897">
    <property type="entry name" value="Gp3-like"/>
    <property type="match status" value="1"/>
</dbReference>
<reference evidence="1 2" key="1">
    <citation type="journal article" date="2019" name="Int. J. Syst. Evol. Microbiol.">
        <title>The Global Catalogue of Microorganisms (GCM) 10K type strain sequencing project: providing services to taxonomists for standard genome sequencing and annotation.</title>
        <authorList>
            <consortium name="The Broad Institute Genomics Platform"/>
            <consortium name="The Broad Institute Genome Sequencing Center for Infectious Disease"/>
            <person name="Wu L."/>
            <person name="Ma J."/>
        </authorList>
    </citation>
    <scope>NUCLEOTIDE SEQUENCE [LARGE SCALE GENOMIC DNA]</scope>
    <source>
        <strain evidence="1 2">JCM 12393</strain>
    </source>
</reference>
<proteinExistence type="predicted"/>
<gene>
    <name evidence="1" type="ORF">GCM10009639_47940</name>
</gene>
<evidence type="ECO:0000313" key="1">
    <source>
        <dbReference type="EMBL" id="GAA1403306.1"/>
    </source>
</evidence>
<keyword evidence="2" id="KW-1185">Reference proteome</keyword>
<name>A0ABN1YBN7_9ACTN</name>
<sequence length="250" mass="27459">MSDALDNIFNSDPELAERAERAEANSRPDVAGTFRTYEPDPAGGFPRALYKWRVTCAVPTTADAVAELLGGAPHELATEAEDAIAVDTDTDRVEVVIDGPDAVEFDMKHWVNGKLAHHCDTRAFLSPPEDVGVPCRCPRTIAELKARAKDERGPKPDIRISFRLAHDPHLGVFRYKSSGWTLISELPALKNALARVGGPALVQLINERVQYESKAGRDVDYQKLTAKVIKPYEQAVTDTPAQAIEEESPF</sequence>